<protein>
    <recommendedName>
        <fullName evidence="7">Choline transporter-like protein</fullName>
    </recommendedName>
</protein>
<feature type="transmembrane region" description="Helical" evidence="7">
    <location>
        <begin position="495"/>
        <end position="520"/>
    </location>
</feature>
<feature type="non-terminal residue" evidence="8">
    <location>
        <position position="1"/>
    </location>
</feature>
<keyword evidence="5 7" id="KW-0472">Membrane</keyword>
<dbReference type="PANTHER" id="PTHR12385:SF14">
    <property type="entry name" value="CHOLINE TRANSPORTER-LIKE 2"/>
    <property type="match status" value="1"/>
</dbReference>
<feature type="transmembrane region" description="Helical" evidence="7">
    <location>
        <begin position="372"/>
        <end position="391"/>
    </location>
</feature>
<dbReference type="EMBL" id="NIVC01001868">
    <property type="protein sequence ID" value="PAA63132.1"/>
    <property type="molecule type" value="Genomic_DNA"/>
</dbReference>
<evidence type="ECO:0000256" key="6">
    <source>
        <dbReference type="ARBA" id="ARBA00023180"/>
    </source>
</evidence>
<dbReference type="InterPro" id="IPR007603">
    <property type="entry name" value="Choline_transptr-like"/>
</dbReference>
<feature type="transmembrane region" description="Helical" evidence="7">
    <location>
        <begin position="642"/>
        <end position="663"/>
    </location>
</feature>
<evidence type="ECO:0000256" key="3">
    <source>
        <dbReference type="ARBA" id="ARBA00022692"/>
    </source>
</evidence>
<dbReference type="PANTHER" id="PTHR12385">
    <property type="entry name" value="CHOLINE TRANSPORTER-LIKE (SLC FAMILY 44)"/>
    <property type="match status" value="1"/>
</dbReference>
<feature type="transmembrane region" description="Helical" evidence="7">
    <location>
        <begin position="397"/>
        <end position="417"/>
    </location>
</feature>
<name>A0A267EQW1_9PLAT</name>
<feature type="transmembrane region" description="Helical" evidence="7">
    <location>
        <begin position="683"/>
        <end position="706"/>
    </location>
</feature>
<dbReference type="AlphaFoldDB" id="A0A267EQW1"/>
<organism evidence="8 9">
    <name type="scientific">Macrostomum lignano</name>
    <dbReference type="NCBI Taxonomy" id="282301"/>
    <lineage>
        <taxon>Eukaryota</taxon>
        <taxon>Metazoa</taxon>
        <taxon>Spiralia</taxon>
        <taxon>Lophotrochozoa</taxon>
        <taxon>Platyhelminthes</taxon>
        <taxon>Rhabditophora</taxon>
        <taxon>Macrostomorpha</taxon>
        <taxon>Macrostomida</taxon>
        <taxon>Macrostomidae</taxon>
        <taxon>Macrostomum</taxon>
    </lineage>
</organism>
<evidence type="ECO:0000256" key="7">
    <source>
        <dbReference type="RuleBase" id="RU368066"/>
    </source>
</evidence>
<reference evidence="8 9" key="1">
    <citation type="submission" date="2017-06" db="EMBL/GenBank/DDBJ databases">
        <title>A platform for efficient transgenesis in Macrostomum lignano, a flatworm model organism for stem cell research.</title>
        <authorList>
            <person name="Berezikov E."/>
        </authorList>
    </citation>
    <scope>NUCLEOTIDE SEQUENCE [LARGE SCALE GENOMIC DNA]</scope>
    <source>
        <strain evidence="8">DV1</strain>
        <tissue evidence="8">Whole organism</tissue>
    </source>
</reference>
<feature type="transmembrane region" description="Helical" evidence="7">
    <location>
        <begin position="540"/>
        <end position="564"/>
    </location>
</feature>
<evidence type="ECO:0000256" key="2">
    <source>
        <dbReference type="ARBA" id="ARBA00007168"/>
    </source>
</evidence>
<keyword evidence="6" id="KW-0325">Glycoprotein</keyword>
<sequence length="764" mass="85942">LSGTLSVPYKTMGKGRCCKDDEAEYNKVRDHDKDFKGPIENRSCTDIVCCLLFVACVILLLLIATVAFIRGDYRRVIYPTDSNGQICGRDVQNRTRLVFFDLTVCARMGLAAVQLGCPTPQVCVASCPTRMWAWLPAHLAETGGDLNGPVKTTIAAEREKMVCLGGRNAMEPEYQSLSIRDLVQNHLCAPYTLPSVSMLGRCLPKLLKGVGGRVVSSMTTLPNNVTSANNRSIGADTVRRGTNTMARFIKVYSYLQALFEDVVQSWQWIVGGCLLAVAVSLLWVLLLRYLAKPIVILSIVLFVLLFAAATAFTVYKYIILRGQSDSLEKNTKLTFDFGYYLHLSRTWLFLAIVSGSLFIIVLFLLIWLRRRICIAIALISHTSHCLGHMMSCLVFPLLPFVLQFGVLVFFIITAIHISSLGDPVMRQIDNETFLADLNFTSLSTEEAKQKINDLLTHLIPCNPNSTNVAGSMCRFLKYGDDAFGPYMQLFNIFMFFWLFNFVDALCEMTLAGAFASYYFAFKKPDDIPATPLLSSFWRCIRYHMGSIAFGSLIISIVQLIRVMLEYLDHKLKDTQNPVGQFFLKCLKCCFWCLEKCLKFLNRNAYILIAIYGRNFCSAARDSFFLILRNIVRVAVVDKVADFVLFISKLVIVCTIGVLFFFTFDGTIGNRLAFIDSLTPKDLNYNLVPLLLIMVFTYFCACLFLSVYNMGVDTMFLCFLEDLERNDGSAEKPYFMPESLMGILGKKNDPLLVKQDEKDVAEAAV</sequence>
<comment type="function">
    <text evidence="7">Choline transporter.</text>
</comment>
<feature type="transmembrane region" description="Helical" evidence="7">
    <location>
        <begin position="266"/>
        <end position="287"/>
    </location>
</feature>
<proteinExistence type="inferred from homology"/>
<feature type="transmembrane region" description="Helical" evidence="7">
    <location>
        <begin position="294"/>
        <end position="319"/>
    </location>
</feature>
<feature type="transmembrane region" description="Helical" evidence="7">
    <location>
        <begin position="339"/>
        <end position="365"/>
    </location>
</feature>
<evidence type="ECO:0000313" key="9">
    <source>
        <dbReference type="Proteomes" id="UP000215902"/>
    </source>
</evidence>
<dbReference type="Pfam" id="PF04515">
    <property type="entry name" value="Choline_transpo"/>
    <property type="match status" value="1"/>
</dbReference>
<accession>A0A267EQW1</accession>
<comment type="similarity">
    <text evidence="2 7">Belongs to the CTL (choline transporter-like) family.</text>
</comment>
<comment type="caution">
    <text evidence="8">The sequence shown here is derived from an EMBL/GenBank/DDBJ whole genome shotgun (WGS) entry which is preliminary data.</text>
</comment>
<dbReference type="Proteomes" id="UP000215902">
    <property type="component" value="Unassembled WGS sequence"/>
</dbReference>
<evidence type="ECO:0000313" key="8">
    <source>
        <dbReference type="EMBL" id="PAA63132.1"/>
    </source>
</evidence>
<keyword evidence="4 7" id="KW-1133">Transmembrane helix</keyword>
<evidence type="ECO:0000256" key="1">
    <source>
        <dbReference type="ARBA" id="ARBA00004141"/>
    </source>
</evidence>
<dbReference type="STRING" id="282301.A0A267EQW1"/>
<keyword evidence="9" id="KW-1185">Reference proteome</keyword>
<dbReference type="GO" id="GO:0022857">
    <property type="term" value="F:transmembrane transporter activity"/>
    <property type="evidence" value="ECO:0007669"/>
    <property type="project" value="UniProtKB-UniRule"/>
</dbReference>
<comment type="subcellular location">
    <subcellularLocation>
        <location evidence="7">Cell membrane</location>
        <topology evidence="7">Multi-pass membrane protein</topology>
    </subcellularLocation>
    <subcellularLocation>
        <location evidence="1">Membrane</location>
        <topology evidence="1">Multi-pass membrane protein</topology>
    </subcellularLocation>
</comment>
<dbReference type="OrthoDB" id="420519at2759"/>
<feature type="transmembrane region" description="Helical" evidence="7">
    <location>
        <begin position="47"/>
        <end position="69"/>
    </location>
</feature>
<evidence type="ECO:0000256" key="5">
    <source>
        <dbReference type="ARBA" id="ARBA00023136"/>
    </source>
</evidence>
<gene>
    <name evidence="8" type="ORF">BOX15_Mlig002047g1</name>
</gene>
<dbReference type="GO" id="GO:0005886">
    <property type="term" value="C:plasma membrane"/>
    <property type="evidence" value="ECO:0007669"/>
    <property type="project" value="UniProtKB-SubCell"/>
</dbReference>
<evidence type="ECO:0000256" key="4">
    <source>
        <dbReference type="ARBA" id="ARBA00022989"/>
    </source>
</evidence>
<keyword evidence="3 7" id="KW-0812">Transmembrane</keyword>